<evidence type="ECO:0000313" key="2">
    <source>
        <dbReference type="Proteomes" id="UP001165089"/>
    </source>
</evidence>
<name>A0ABQ5Q4Q7_9BACT</name>
<proteinExistence type="predicted"/>
<accession>A0ABQ5Q4Q7</accession>
<dbReference type="RefSeq" id="WP_285723200.1">
    <property type="nucleotide sequence ID" value="NZ_BSDD01000001.1"/>
</dbReference>
<protein>
    <recommendedName>
        <fullName evidence="3">DUF4868 domain-containing protein</fullName>
    </recommendedName>
</protein>
<organism evidence="1 2">
    <name type="scientific">Geothrix rubra</name>
    <dbReference type="NCBI Taxonomy" id="2927977"/>
    <lineage>
        <taxon>Bacteria</taxon>
        <taxon>Pseudomonadati</taxon>
        <taxon>Acidobacteriota</taxon>
        <taxon>Holophagae</taxon>
        <taxon>Holophagales</taxon>
        <taxon>Holophagaceae</taxon>
        <taxon>Geothrix</taxon>
    </lineage>
</organism>
<keyword evidence="2" id="KW-1185">Reference proteome</keyword>
<evidence type="ECO:0000313" key="1">
    <source>
        <dbReference type="EMBL" id="GLH69281.1"/>
    </source>
</evidence>
<reference evidence="1 2" key="1">
    <citation type="journal article" date="2023" name="Antonie Van Leeuwenhoek">
        <title>Mesoterricola silvestris gen. nov., sp. nov., Mesoterricola sediminis sp. nov., Geothrix oryzae sp. nov., Geothrix edaphica sp. nov., Geothrix rubra sp. nov., and Geothrix limicola sp. nov., six novel members of Acidobacteriota isolated from soils.</title>
        <authorList>
            <person name="Itoh H."/>
            <person name="Sugisawa Y."/>
            <person name="Mise K."/>
            <person name="Xu Z."/>
            <person name="Kuniyasu M."/>
            <person name="Ushijima N."/>
            <person name="Kawano K."/>
            <person name="Kobayashi E."/>
            <person name="Shiratori Y."/>
            <person name="Masuda Y."/>
            <person name="Senoo K."/>
        </authorList>
    </citation>
    <scope>NUCLEOTIDE SEQUENCE [LARGE SCALE GENOMIC DNA]</scope>
    <source>
        <strain evidence="1 2">Red803</strain>
    </source>
</reference>
<comment type="caution">
    <text evidence="1">The sequence shown here is derived from an EMBL/GenBank/DDBJ whole genome shotgun (WGS) entry which is preliminary data.</text>
</comment>
<dbReference type="Proteomes" id="UP001165089">
    <property type="component" value="Unassembled WGS sequence"/>
</dbReference>
<evidence type="ECO:0008006" key="3">
    <source>
        <dbReference type="Google" id="ProtNLM"/>
    </source>
</evidence>
<sequence>MAVKLLGIELELGDKFTLADFTKYLASFNDEKIDGKEFKRMFLFSEHPSGDYFKGLVVTIKKQKTLVTLKKETSGLKIIVKGMEKDSELMEYNFFIVNKNSLKGFYLYPSGSYSILSFCKQLGRAWKKMALLDAKATFKAIPRIEREEKFKEYYEKNYGNSLKAVPLVRPGDFAALVEELSSLKSMSIEFSEPRYVSRLFSPSKKYLQSHREFLTFKAVEEGELGKLTANIVEVITRTKPKKCTIHGEEDGVIQLINLENNIRSFETYRYDDISNKIVELELAKFESCIIFDALITRASTEPMITRKNSK</sequence>
<dbReference type="EMBL" id="BSDD01000001">
    <property type="protein sequence ID" value="GLH69281.1"/>
    <property type="molecule type" value="Genomic_DNA"/>
</dbReference>
<gene>
    <name evidence="1" type="ORF">GETHPA_08140</name>
</gene>